<dbReference type="GO" id="GO:0000160">
    <property type="term" value="P:phosphorelay signal transduction system"/>
    <property type="evidence" value="ECO:0007669"/>
    <property type="project" value="UniProtKB-KW"/>
</dbReference>
<dbReference type="InterPro" id="IPR027417">
    <property type="entry name" value="P-loop_NTPase"/>
</dbReference>
<dbReference type="PANTHER" id="PTHR35807:SF1">
    <property type="entry name" value="TRANSCRIPTIONAL REGULATOR REDD"/>
    <property type="match status" value="1"/>
</dbReference>
<dbReference type="InterPro" id="IPR041664">
    <property type="entry name" value="AAA_16"/>
</dbReference>
<keyword evidence="3" id="KW-0805">Transcription regulation</keyword>
<protein>
    <submittedName>
        <fullName evidence="9">SanG</fullName>
    </submittedName>
</protein>
<dbReference type="InterPro" id="IPR016032">
    <property type="entry name" value="Sig_transdc_resp-reg_C-effctor"/>
</dbReference>
<evidence type="ECO:0000256" key="5">
    <source>
        <dbReference type="ARBA" id="ARBA00023163"/>
    </source>
</evidence>
<dbReference type="InterPro" id="IPR051677">
    <property type="entry name" value="AfsR-DnrI-RedD_regulator"/>
</dbReference>
<evidence type="ECO:0000313" key="9">
    <source>
        <dbReference type="EMBL" id="AFH74309.1"/>
    </source>
</evidence>
<dbReference type="EMBL" id="JN705801">
    <property type="protein sequence ID" value="AFH74309.1"/>
    <property type="molecule type" value="Genomic_DNA"/>
</dbReference>
<evidence type="ECO:0000256" key="2">
    <source>
        <dbReference type="ARBA" id="ARBA00023012"/>
    </source>
</evidence>
<dbReference type="GO" id="GO:0003677">
    <property type="term" value="F:DNA binding"/>
    <property type="evidence" value="ECO:0007669"/>
    <property type="project" value="UniProtKB-UniRule"/>
</dbReference>
<dbReference type="CDD" id="cd15831">
    <property type="entry name" value="BTAD"/>
    <property type="match status" value="1"/>
</dbReference>
<sequence>MLPVDNVVSNAVDPLTPSIEAFGHMRVRIGQREVALGSPRQRALFAVLLISVGKTVPVHDIINCIWGPAPPSAVTGTLHSYVSRLRKAISDVLTTRHEILVSMRHAAPGYQLDISPEGTDVHRFEQLVESGRTHFSAGDLPEARRDLDRAMALWTDTPYSELASYDFAALEASRLDQLRLQALQIWADACLHLGAHDEVVRELSKEIRRNPMLERLGSQLMLAQYHSGSPAEALMTYERIRSHVSAELGADTSKELQEIHQSILRQDLPVVPPRPLLESRPVVLTAPSVRTNPVQANPVQAGPVQATPVQADPVHARPVGTSPAVPAPVSADVPVRPRPRPRPAGAVPPIGSLIGREREMEQLRSMVTGDFPRRTVLITGEQGIGKTRLLKELARELGPDRPEVIWAHCTGRGSRRTWGQVVQKVLRVRGNALHGCSSGAGPGTPPPHECHRPSDGDLGQAHLDDTAYQQAVVHLLLTAAADEPLVIVLEDLHLADTHTLELLRLLTMEGQEAHLVVLATVQEHSLARLPDLRRATADLLRTDGVGNLHLTALSPVQAHALIHELHEAPVPWHHVSFLHRATGGNPYLLTALARHEDLTNVHKDLLASLSFDVRTVLLSRLAEHPLEAIAVLEVCAVMGPVIDHYLLTSVLDQRGMTGTVKEALDTGLLTRNPADPGDLRFSQYLIRDYLLAGLDAVLKAQLHLSIAQALAERTAHSSRSVVGPDLTHHCTQAAVALDPHEAVQPMIALADRAEALKRWGEVVMWLAQASAVLRSRPLRGEAVHADRALQERLARVRATCFRCPTSRPCPKAENSNAILRRNLPGACYTPRPATMITAARQET</sequence>
<dbReference type="SMART" id="SM01043">
    <property type="entry name" value="BTAD"/>
    <property type="match status" value="1"/>
</dbReference>
<evidence type="ECO:0000256" key="3">
    <source>
        <dbReference type="ARBA" id="ARBA00023015"/>
    </source>
</evidence>
<dbReference type="Pfam" id="PF03704">
    <property type="entry name" value="BTAD"/>
    <property type="match status" value="1"/>
</dbReference>
<dbReference type="InterPro" id="IPR003593">
    <property type="entry name" value="AAA+_ATPase"/>
</dbReference>
<dbReference type="PANTHER" id="PTHR35807">
    <property type="entry name" value="TRANSCRIPTIONAL REGULATOR REDD-RELATED"/>
    <property type="match status" value="1"/>
</dbReference>
<feature type="compositionally biased region" description="Low complexity" evidence="7">
    <location>
        <begin position="323"/>
        <end position="334"/>
    </location>
</feature>
<feature type="DNA-binding region" description="OmpR/PhoB-type" evidence="6">
    <location>
        <begin position="7"/>
        <end position="114"/>
    </location>
</feature>
<evidence type="ECO:0000256" key="1">
    <source>
        <dbReference type="ARBA" id="ARBA00005820"/>
    </source>
</evidence>
<dbReference type="Pfam" id="PF13191">
    <property type="entry name" value="AAA_16"/>
    <property type="match status" value="1"/>
</dbReference>
<dbReference type="InterPro" id="IPR001867">
    <property type="entry name" value="OmpR/PhoB-type_DNA-bd"/>
</dbReference>
<dbReference type="Gene3D" id="3.40.50.300">
    <property type="entry name" value="P-loop containing nucleotide triphosphate hydrolases"/>
    <property type="match status" value="1"/>
</dbReference>
<dbReference type="SUPFAM" id="SSF52540">
    <property type="entry name" value="P-loop containing nucleoside triphosphate hydrolases"/>
    <property type="match status" value="1"/>
</dbReference>
<dbReference type="GO" id="GO:0006355">
    <property type="term" value="P:regulation of DNA-templated transcription"/>
    <property type="evidence" value="ECO:0007669"/>
    <property type="project" value="InterPro"/>
</dbReference>
<feature type="domain" description="OmpR/PhoB-type" evidence="8">
    <location>
        <begin position="7"/>
        <end position="114"/>
    </location>
</feature>
<dbReference type="PROSITE" id="PS51755">
    <property type="entry name" value="OMPR_PHOB"/>
    <property type="match status" value="1"/>
</dbReference>
<evidence type="ECO:0000256" key="4">
    <source>
        <dbReference type="ARBA" id="ARBA00023125"/>
    </source>
</evidence>
<keyword evidence="2" id="KW-0902">Two-component regulatory system</keyword>
<dbReference type="SUPFAM" id="SSF46894">
    <property type="entry name" value="C-terminal effector domain of the bipartite response regulators"/>
    <property type="match status" value="1"/>
</dbReference>
<dbReference type="InterPro" id="IPR005158">
    <property type="entry name" value="BTAD"/>
</dbReference>
<dbReference type="InterPro" id="IPR036388">
    <property type="entry name" value="WH-like_DNA-bd_sf"/>
</dbReference>
<evidence type="ECO:0000259" key="8">
    <source>
        <dbReference type="PROSITE" id="PS51755"/>
    </source>
</evidence>
<dbReference type="InterPro" id="IPR011990">
    <property type="entry name" value="TPR-like_helical_dom_sf"/>
</dbReference>
<dbReference type="SMART" id="SM00862">
    <property type="entry name" value="Trans_reg_C"/>
    <property type="match status" value="1"/>
</dbReference>
<name>I0CBZ6_STRAT</name>
<reference evidence="9" key="2">
    <citation type="journal article" date="2012" name="Can. J. Microbiol.">
        <title>A comparison of the clavam biosynthetic gene clusters in Streptomyces antibioticus Tu1718 and Streptomyces clavuligerus.</title>
        <authorList>
            <person name="Goomeshi Nobary S."/>
            <person name="Jensen S.E."/>
        </authorList>
    </citation>
    <scope>NUCLEOTIDE SEQUENCE</scope>
    <source>
        <strain evidence="9">Tu 1718</strain>
    </source>
</reference>
<keyword evidence="4 6" id="KW-0238">DNA-binding</keyword>
<comment type="similarity">
    <text evidence="1">Belongs to the AfsR/DnrI/RedD regulatory family.</text>
</comment>
<reference evidence="9" key="1">
    <citation type="submission" date="2011-09" db="EMBL/GenBank/DDBJ databases">
        <authorList>
            <person name="Nobary S.G."/>
            <person name="Jensen S.E."/>
        </authorList>
    </citation>
    <scope>NUCLEOTIDE SEQUENCE</scope>
    <source>
        <strain evidence="9">Tu 1718</strain>
    </source>
</reference>
<feature type="region of interest" description="Disordered" evidence="7">
    <location>
        <begin position="318"/>
        <end position="351"/>
    </location>
</feature>
<dbReference type="Gene3D" id="1.25.40.10">
    <property type="entry name" value="Tetratricopeptide repeat domain"/>
    <property type="match status" value="1"/>
</dbReference>
<gene>
    <name evidence="9" type="primary">psr</name>
</gene>
<proteinExistence type="inferred from homology"/>
<organism evidence="9">
    <name type="scientific">Streptomyces antibioticus</name>
    <dbReference type="NCBI Taxonomy" id="1890"/>
    <lineage>
        <taxon>Bacteria</taxon>
        <taxon>Bacillati</taxon>
        <taxon>Actinomycetota</taxon>
        <taxon>Actinomycetes</taxon>
        <taxon>Kitasatosporales</taxon>
        <taxon>Streptomycetaceae</taxon>
        <taxon>Streptomyces</taxon>
    </lineage>
</organism>
<dbReference type="AlphaFoldDB" id="I0CBZ6"/>
<accession>I0CBZ6</accession>
<dbReference type="SUPFAM" id="SSF48452">
    <property type="entry name" value="TPR-like"/>
    <property type="match status" value="1"/>
</dbReference>
<dbReference type="Gene3D" id="1.10.10.10">
    <property type="entry name" value="Winged helix-like DNA-binding domain superfamily/Winged helix DNA-binding domain"/>
    <property type="match status" value="1"/>
</dbReference>
<keyword evidence="5" id="KW-0804">Transcription</keyword>
<evidence type="ECO:0000256" key="7">
    <source>
        <dbReference type="SAM" id="MobiDB-lite"/>
    </source>
</evidence>
<dbReference type="SMART" id="SM00382">
    <property type="entry name" value="AAA"/>
    <property type="match status" value="1"/>
</dbReference>
<evidence type="ECO:0000256" key="6">
    <source>
        <dbReference type="PROSITE-ProRule" id="PRU01091"/>
    </source>
</evidence>